<reference evidence="4 5" key="1">
    <citation type="submission" date="2019-01" db="EMBL/GenBank/DDBJ databases">
        <title>Egibacter rhizosphaerae EGI 80759T.</title>
        <authorList>
            <person name="Chen D.-D."/>
            <person name="Tian Y."/>
            <person name="Jiao J.-Y."/>
            <person name="Zhang X.-T."/>
            <person name="Zhang Y.-G."/>
            <person name="Zhang Y."/>
            <person name="Xiao M."/>
            <person name="Shu W.-S."/>
            <person name="Li W.-J."/>
        </authorList>
    </citation>
    <scope>NUCLEOTIDE SEQUENCE [LARGE SCALE GENOMIC DNA]</scope>
    <source>
        <strain evidence="4 5">EGI 80759</strain>
    </source>
</reference>
<dbReference type="InterPro" id="IPR008274">
    <property type="entry name" value="AldOxase/xan_DH_MoCoBD1"/>
</dbReference>
<dbReference type="InterPro" id="IPR016208">
    <property type="entry name" value="Ald_Oxase/xanthine_DH-like"/>
</dbReference>
<dbReference type="OrthoDB" id="9758509at2"/>
<dbReference type="GO" id="GO:0005506">
    <property type="term" value="F:iron ion binding"/>
    <property type="evidence" value="ECO:0007669"/>
    <property type="project" value="InterPro"/>
</dbReference>
<evidence type="ECO:0000313" key="4">
    <source>
        <dbReference type="EMBL" id="QBI21425.1"/>
    </source>
</evidence>
<dbReference type="SMART" id="SM01008">
    <property type="entry name" value="Ald_Xan_dh_C"/>
    <property type="match status" value="1"/>
</dbReference>
<dbReference type="Proteomes" id="UP000291469">
    <property type="component" value="Chromosome"/>
</dbReference>
<dbReference type="Pfam" id="PF01315">
    <property type="entry name" value="Ald_Xan_dh_C"/>
    <property type="match status" value="1"/>
</dbReference>
<dbReference type="InterPro" id="IPR036856">
    <property type="entry name" value="Ald_Oxase/Xan_DH_a/b_sf"/>
</dbReference>
<accession>A0A411YJQ5</accession>
<gene>
    <name evidence="4" type="ORF">ER308_18865</name>
</gene>
<dbReference type="Gene3D" id="3.90.1170.50">
    <property type="entry name" value="Aldehyde oxidase/xanthine dehydrogenase, a/b hammerhead"/>
    <property type="match status" value="1"/>
</dbReference>
<evidence type="ECO:0000256" key="2">
    <source>
        <dbReference type="ARBA" id="ARBA00023002"/>
    </source>
</evidence>
<organism evidence="4 5">
    <name type="scientific">Egibacter rhizosphaerae</name>
    <dbReference type="NCBI Taxonomy" id="1670831"/>
    <lineage>
        <taxon>Bacteria</taxon>
        <taxon>Bacillati</taxon>
        <taxon>Actinomycetota</taxon>
        <taxon>Nitriliruptoria</taxon>
        <taxon>Egibacterales</taxon>
        <taxon>Egibacteraceae</taxon>
        <taxon>Egibacter</taxon>
    </lineage>
</organism>
<dbReference type="PANTHER" id="PTHR11908:SF132">
    <property type="entry name" value="ALDEHYDE OXIDASE 1-RELATED"/>
    <property type="match status" value="1"/>
</dbReference>
<dbReference type="Gene3D" id="3.30.365.10">
    <property type="entry name" value="Aldehyde oxidase/xanthine dehydrogenase, molybdopterin binding domain"/>
    <property type="match status" value="3"/>
</dbReference>
<proteinExistence type="predicted"/>
<protein>
    <submittedName>
        <fullName evidence="4">Xanthine dehydrogenase family protein molybdopterin-binding subunit</fullName>
    </submittedName>
</protein>
<dbReference type="RefSeq" id="WP_131156417.1">
    <property type="nucleotide sequence ID" value="NZ_CP036402.1"/>
</dbReference>
<name>A0A411YJQ5_9ACTN</name>
<keyword evidence="1" id="KW-0500">Molybdenum</keyword>
<evidence type="ECO:0000256" key="1">
    <source>
        <dbReference type="ARBA" id="ARBA00022505"/>
    </source>
</evidence>
<feature type="domain" description="Aldehyde oxidase/xanthine dehydrogenase a/b hammerhead" evidence="3">
    <location>
        <begin position="18"/>
        <end position="128"/>
    </location>
</feature>
<dbReference type="PANTHER" id="PTHR11908">
    <property type="entry name" value="XANTHINE DEHYDROGENASE"/>
    <property type="match status" value="1"/>
</dbReference>
<dbReference type="Pfam" id="PF02738">
    <property type="entry name" value="MoCoBD_1"/>
    <property type="match status" value="1"/>
</dbReference>
<sequence>MKAIGARLPRYDGLAHVTGRTTYVDDVRVPGILWCKTLRSPYDSAWVRRIDTSAAEAMDGVHAVITHADPARNVVGHLEDVGVPPDLPLLAEDEVRYKGQLVAAVAADTQELAQQAVERIDVQYEEREALFDVRKALDPESPKVAPDGNLFFYDPFHHCRVRKGDVDWAFEQADTIVTGVYRPQAIEQAPIEPQVALAVPEADGRITVHSTTQAMYFSMNIVAKYLGVAFDQLKFVGGTVGGGFGGKVDTHCEPVAALLARKTGRPVKYRATREEEFTALWTRAPWHIEIADAVTHDGWILGRRTLTLHDAGAYTGFSGYGAMKHLHHSAGAYTIPNVFMNSYVVYTNRVPTSAMRGFGVTSVSFATETHLTRIADELGLDPWEIRLKNGNRIGDLTPTRVKLDDPSTLPTILACADAAGVELAPEYAAMTREERSGDLLPEHLRDQIGKADAWRERV</sequence>
<dbReference type="InterPro" id="IPR037165">
    <property type="entry name" value="AldOxase/xan_DH_Mopterin-bd_sf"/>
</dbReference>
<dbReference type="KEGG" id="erz:ER308_18865"/>
<evidence type="ECO:0000259" key="3">
    <source>
        <dbReference type="SMART" id="SM01008"/>
    </source>
</evidence>
<evidence type="ECO:0000313" key="5">
    <source>
        <dbReference type="Proteomes" id="UP000291469"/>
    </source>
</evidence>
<dbReference type="GO" id="GO:0016491">
    <property type="term" value="F:oxidoreductase activity"/>
    <property type="evidence" value="ECO:0007669"/>
    <property type="project" value="UniProtKB-KW"/>
</dbReference>
<keyword evidence="2" id="KW-0560">Oxidoreductase</keyword>
<dbReference type="AlphaFoldDB" id="A0A411YJQ5"/>
<dbReference type="EMBL" id="CP036402">
    <property type="protein sequence ID" value="QBI21425.1"/>
    <property type="molecule type" value="Genomic_DNA"/>
</dbReference>
<dbReference type="SUPFAM" id="SSF56003">
    <property type="entry name" value="Molybdenum cofactor-binding domain"/>
    <property type="match status" value="1"/>
</dbReference>
<keyword evidence="5" id="KW-1185">Reference proteome</keyword>
<dbReference type="SUPFAM" id="SSF54665">
    <property type="entry name" value="CO dehydrogenase molybdoprotein N-domain-like"/>
    <property type="match status" value="1"/>
</dbReference>
<dbReference type="InterPro" id="IPR000674">
    <property type="entry name" value="Ald_Oxase/Xan_DH_a/b"/>
</dbReference>